<name>A0ABY7VTE2_9BACT</name>
<dbReference type="SUPFAM" id="SSF52540">
    <property type="entry name" value="P-loop containing nucleoside triphosphate hydrolases"/>
    <property type="match status" value="1"/>
</dbReference>
<keyword evidence="6" id="KW-0227">DNA damage</keyword>
<evidence type="ECO:0000313" key="9">
    <source>
        <dbReference type="Proteomes" id="UP001214250"/>
    </source>
</evidence>
<feature type="domain" description="Rad50/SbcC-type AAA" evidence="7">
    <location>
        <begin position="6"/>
        <end position="49"/>
    </location>
</feature>
<keyword evidence="3 6" id="KW-0547">Nucleotide-binding</keyword>
<accession>A0ABY7VTE2</accession>
<dbReference type="InterPro" id="IPR001238">
    <property type="entry name" value="DNA-binding_RecF"/>
</dbReference>
<evidence type="ECO:0000313" key="8">
    <source>
        <dbReference type="EMBL" id="WDE96147.1"/>
    </source>
</evidence>
<evidence type="ECO:0000256" key="6">
    <source>
        <dbReference type="HAMAP-Rule" id="MF_00365"/>
    </source>
</evidence>
<evidence type="ECO:0000256" key="3">
    <source>
        <dbReference type="ARBA" id="ARBA00022741"/>
    </source>
</evidence>
<evidence type="ECO:0000256" key="2">
    <source>
        <dbReference type="ARBA" id="ARBA00022705"/>
    </source>
</evidence>
<dbReference type="Pfam" id="PF13476">
    <property type="entry name" value="AAA_23"/>
    <property type="match status" value="1"/>
</dbReference>
<evidence type="ECO:0000256" key="1">
    <source>
        <dbReference type="ARBA" id="ARBA00022490"/>
    </source>
</evidence>
<comment type="similarity">
    <text evidence="6">Belongs to the RecF family.</text>
</comment>
<dbReference type="Gene3D" id="3.40.50.300">
    <property type="entry name" value="P-loop containing nucleotide triphosphate hydrolases"/>
    <property type="match status" value="1"/>
</dbReference>
<dbReference type="InterPro" id="IPR027417">
    <property type="entry name" value="P-loop_NTPase"/>
</dbReference>
<dbReference type="Proteomes" id="UP001214250">
    <property type="component" value="Chromosome 1"/>
</dbReference>
<dbReference type="PANTHER" id="PTHR32182">
    <property type="entry name" value="DNA REPLICATION AND REPAIR PROTEIN RECF"/>
    <property type="match status" value="1"/>
</dbReference>
<sequence>MGFISRIQLKNFRNYPELELNLEPGISVFRGRNGQGKTAFLESLGFLSLLRSIRSSNTRHLKNWQGDFFSLRACLDRVTRPELDLSVYYGEKRQLSLDGNRVATTSDFIGVVKSVAFMPEDIEIVKGSASWRRQYIDILLSQLSPHYLQSLKHYQKALKSRNQVLKRGVNVEVELDVWDDILMEHGCEVLEARLELMPRLSDAVNSLVKKMLKEDFVLDLRYNNSVAKGASDLRASYREKLRESRERDKLYRVTHQGPHRDDLALSLNGRSLSHYGSEGQCRLSSLILKAAAVELLLPVEKPECLILLIDDVLGELDEFSRRAFLKCVSRGDQVFIACTDIPAGLEDYEYTTYEVDAGRVERQ</sequence>
<dbReference type="PROSITE" id="PS00617">
    <property type="entry name" value="RECF_1"/>
    <property type="match status" value="1"/>
</dbReference>
<reference evidence="8 9" key="1">
    <citation type="submission" date="2023-02" db="EMBL/GenBank/DDBJ databases">
        <title>Genome sequence of Lentisphaera profundi SAORIC-696.</title>
        <authorList>
            <person name="Kim e."/>
            <person name="Cho J.-C."/>
            <person name="Choi A."/>
            <person name="Kang I."/>
        </authorList>
    </citation>
    <scope>NUCLEOTIDE SEQUENCE [LARGE SCALE GENOMIC DNA]</scope>
    <source>
        <strain evidence="8 9">SAORIC-696</strain>
    </source>
</reference>
<dbReference type="InterPro" id="IPR042174">
    <property type="entry name" value="RecF_2"/>
</dbReference>
<dbReference type="PANTHER" id="PTHR32182:SF0">
    <property type="entry name" value="DNA REPLICATION AND REPAIR PROTEIN RECF"/>
    <property type="match status" value="1"/>
</dbReference>
<keyword evidence="2 6" id="KW-0235">DNA replication</keyword>
<dbReference type="HAMAP" id="MF_00365">
    <property type="entry name" value="RecF"/>
    <property type="match status" value="1"/>
</dbReference>
<evidence type="ECO:0000256" key="5">
    <source>
        <dbReference type="ARBA" id="ARBA00023125"/>
    </source>
</evidence>
<dbReference type="InterPro" id="IPR038729">
    <property type="entry name" value="Rad50/SbcC_AAA"/>
</dbReference>
<comment type="subcellular location">
    <subcellularLocation>
        <location evidence="6">Cytoplasm</location>
    </subcellularLocation>
</comment>
<dbReference type="InterPro" id="IPR018078">
    <property type="entry name" value="DNA-binding_RecF_CS"/>
</dbReference>
<feature type="binding site" evidence="6">
    <location>
        <begin position="31"/>
        <end position="38"/>
    </location>
    <ligand>
        <name>ATP</name>
        <dbReference type="ChEBI" id="CHEBI:30616"/>
    </ligand>
</feature>
<keyword evidence="4 6" id="KW-0067">ATP-binding</keyword>
<evidence type="ECO:0000256" key="4">
    <source>
        <dbReference type="ARBA" id="ARBA00022840"/>
    </source>
</evidence>
<keyword evidence="1 6" id="KW-0963">Cytoplasm</keyword>
<evidence type="ECO:0000259" key="7">
    <source>
        <dbReference type="Pfam" id="PF13476"/>
    </source>
</evidence>
<dbReference type="Gene3D" id="1.20.1050.90">
    <property type="entry name" value="RecF/RecN/SMC, N-terminal domain"/>
    <property type="match status" value="1"/>
</dbReference>
<keyword evidence="6" id="KW-0742">SOS response</keyword>
<proteinExistence type="inferred from homology"/>
<keyword evidence="9" id="KW-1185">Reference proteome</keyword>
<dbReference type="NCBIfam" id="TIGR00611">
    <property type="entry name" value="recf"/>
    <property type="match status" value="1"/>
</dbReference>
<dbReference type="EMBL" id="CP117811">
    <property type="protein sequence ID" value="WDE96147.1"/>
    <property type="molecule type" value="Genomic_DNA"/>
</dbReference>
<comment type="function">
    <text evidence="6">The RecF protein is involved in DNA metabolism; it is required for DNA replication and normal SOS inducibility. RecF binds preferentially to single-stranded, linear DNA. It also seems to bind ATP.</text>
</comment>
<keyword evidence="5 6" id="KW-0238">DNA-binding</keyword>
<gene>
    <name evidence="6" type="primary">recF</name>
    <name evidence="8" type="ORF">PQO03_10520</name>
</gene>
<dbReference type="RefSeq" id="WP_274150213.1">
    <property type="nucleotide sequence ID" value="NZ_CP117811.1"/>
</dbReference>
<protein>
    <recommendedName>
        <fullName evidence="6">DNA replication and repair protein RecF</fullName>
    </recommendedName>
</protein>
<organism evidence="8 9">
    <name type="scientific">Lentisphaera profundi</name>
    <dbReference type="NCBI Taxonomy" id="1658616"/>
    <lineage>
        <taxon>Bacteria</taxon>
        <taxon>Pseudomonadati</taxon>
        <taxon>Lentisphaerota</taxon>
        <taxon>Lentisphaeria</taxon>
        <taxon>Lentisphaerales</taxon>
        <taxon>Lentisphaeraceae</taxon>
        <taxon>Lentisphaera</taxon>
    </lineage>
</organism>
<keyword evidence="6" id="KW-0234">DNA repair</keyword>